<protein>
    <submittedName>
        <fullName evidence="1">Uncharacterized protein</fullName>
    </submittedName>
</protein>
<dbReference type="Proteomes" id="UP000291187">
    <property type="component" value="Unassembled WGS sequence"/>
</dbReference>
<comment type="caution">
    <text evidence="1">The sequence shown here is derived from an EMBL/GenBank/DDBJ whole genome shotgun (WGS) entry which is preliminary data.</text>
</comment>
<proteinExistence type="predicted"/>
<evidence type="ECO:0000313" key="2">
    <source>
        <dbReference type="Proteomes" id="UP000291187"/>
    </source>
</evidence>
<accession>A0A4Q5A993</accession>
<organism evidence="1 2">
    <name type="scientific">Bifidobacterium pseudolongum subsp. globosum</name>
    <dbReference type="NCBI Taxonomy" id="1690"/>
    <lineage>
        <taxon>Bacteria</taxon>
        <taxon>Bacillati</taxon>
        <taxon>Actinomycetota</taxon>
        <taxon>Actinomycetes</taxon>
        <taxon>Bifidobacteriales</taxon>
        <taxon>Bifidobacteriaceae</taxon>
        <taxon>Bifidobacterium</taxon>
    </lineage>
</organism>
<sequence length="118" mass="12756">MIGMLRMYLSALAAQLLGTVREVEDASTVAIVKVQSLIHVMDFVTAAIFTAKRGNDTPAANERVLAQLESQLTSFERDTRELAARGAHQAEARHEIAAGALAQLRAVSFAVEVEEMTS</sequence>
<dbReference type="AlphaFoldDB" id="A0A4Q5A993"/>
<name>A0A4Q5A993_9BIFI</name>
<reference evidence="1 2" key="1">
    <citation type="submission" date="2018-12" db="EMBL/GenBank/DDBJ databases">
        <title>Unveiling genomic diversity among members of the Bifidobacterium pseudolongum species, a widely distributed gut commensal of the animal kingdom.</title>
        <authorList>
            <person name="Lugli G.A."/>
            <person name="Duranti S."/>
            <person name="Albert K."/>
            <person name="Mancabelli L."/>
            <person name="Napoli S."/>
            <person name="Viappiani A."/>
            <person name="Anzalone R."/>
            <person name="Longhi G."/>
            <person name="Milani C."/>
            <person name="Turroni F."/>
            <person name="Alessandri G."/>
            <person name="Sela D.A."/>
            <person name="Van Sinderen D."/>
            <person name="Ventura M."/>
        </authorList>
    </citation>
    <scope>NUCLEOTIDE SEQUENCE [LARGE SCALE GENOMIC DNA]</scope>
    <source>
        <strain evidence="1 2">2071B</strain>
    </source>
</reference>
<dbReference type="EMBL" id="RYUM01000006">
    <property type="protein sequence ID" value="RYQ20070.1"/>
    <property type="molecule type" value="Genomic_DNA"/>
</dbReference>
<evidence type="ECO:0000313" key="1">
    <source>
        <dbReference type="EMBL" id="RYQ20070.1"/>
    </source>
</evidence>
<dbReference type="RefSeq" id="WP_129864077.1">
    <property type="nucleotide sequence ID" value="NZ_RYUM01000006.1"/>
</dbReference>
<gene>
    <name evidence="1" type="ORF">PG2071B_0481</name>
</gene>